<feature type="transmembrane region" description="Helical" evidence="1">
    <location>
        <begin position="329"/>
        <end position="352"/>
    </location>
</feature>
<accession>A0A267F1G4</accession>
<keyword evidence="1" id="KW-0812">Transmembrane</keyword>
<evidence type="ECO:0000256" key="1">
    <source>
        <dbReference type="SAM" id="Phobius"/>
    </source>
</evidence>
<comment type="caution">
    <text evidence="2">The sequence shown here is derived from an EMBL/GenBank/DDBJ whole genome shotgun (WGS) entry which is preliminary data.</text>
</comment>
<evidence type="ECO:0000313" key="2">
    <source>
        <dbReference type="EMBL" id="PAA67601.1"/>
    </source>
</evidence>
<name>A0A267F1G4_9PLAT</name>
<organism evidence="2 3">
    <name type="scientific">Macrostomum lignano</name>
    <dbReference type="NCBI Taxonomy" id="282301"/>
    <lineage>
        <taxon>Eukaryota</taxon>
        <taxon>Metazoa</taxon>
        <taxon>Spiralia</taxon>
        <taxon>Lophotrochozoa</taxon>
        <taxon>Platyhelminthes</taxon>
        <taxon>Rhabditophora</taxon>
        <taxon>Macrostomorpha</taxon>
        <taxon>Macrostomida</taxon>
        <taxon>Macrostomidae</taxon>
        <taxon>Macrostomum</taxon>
    </lineage>
</organism>
<keyword evidence="3" id="KW-1185">Reference proteome</keyword>
<protein>
    <submittedName>
        <fullName evidence="2">Uncharacterized protein</fullName>
    </submittedName>
</protein>
<reference evidence="2 3" key="1">
    <citation type="submission" date="2017-06" db="EMBL/GenBank/DDBJ databases">
        <title>A platform for efficient transgenesis in Macrostomum lignano, a flatworm model organism for stem cell research.</title>
        <authorList>
            <person name="Berezikov E."/>
        </authorList>
    </citation>
    <scope>NUCLEOTIDE SEQUENCE [LARGE SCALE GENOMIC DNA]</scope>
    <source>
        <strain evidence="2">DV1</strain>
        <tissue evidence="2">Whole organism</tissue>
    </source>
</reference>
<dbReference type="EMBL" id="NIVC01001471">
    <property type="protein sequence ID" value="PAA67601.1"/>
    <property type="molecule type" value="Genomic_DNA"/>
</dbReference>
<keyword evidence="1" id="KW-0472">Membrane</keyword>
<proteinExistence type="predicted"/>
<dbReference type="Proteomes" id="UP000215902">
    <property type="component" value="Unassembled WGS sequence"/>
</dbReference>
<sequence>ATCTRLLRLLTRAVELFSCRLHISEAMWLRLAVLLLCMKAALSTANEHGLRPLDNARCWCDFESMATELQDLNKPDSNHAEQVFSFVNTLISLNFKLTNYFTDFRQCVRHWLDSIGQCQAKCSCRKDTVCCRDNVFGTLDKGILTLKKQVKQSFTAYSHIPFLNDYHGATFDIVNVYSGAFFEFLTALKTERTKAENEIAHFSAFYRRMEKGKPLDSIFAITMQGKNGSKSIVTRLADFYECDTTLVLPFYRNVYGVVLQFLMMRELHSELHAPQGSSPISQFSSEPEWKHYLRLSDSMTKKIIYCSSKEIYQIRSQEIKDKDMAMRNAAIVFSCFILALVIIIALIVFFACRSKAETTVTMREEPIGRSYEGQGYGHDALMKRYYETDA</sequence>
<keyword evidence="1" id="KW-1133">Transmembrane helix</keyword>
<evidence type="ECO:0000313" key="3">
    <source>
        <dbReference type="Proteomes" id="UP000215902"/>
    </source>
</evidence>
<gene>
    <name evidence="2" type="ORF">BOX15_Mlig015559g1</name>
</gene>
<feature type="non-terminal residue" evidence="2">
    <location>
        <position position="1"/>
    </location>
</feature>
<dbReference type="AlphaFoldDB" id="A0A267F1G4"/>